<name>A0A8K0G3V7_IGNLU</name>
<sequence length="254" mass="29545">MKQVSEKYRQEFNKVAPSKSIMSAIVEKFRHTGSVLCQRKGSSGRQRTVFANINQGRVLDQIIHSPKRSLRRTAQRLNVADKRAREVYCERVLSLVYENPNFLRNAWFSDKSHIHLNSYINRQTTRFLGFERPDVIAEKSLHSERVTTWCAVSGHGIICPYFVEDENEHPVTVNQKPRRSLALLREHFENRIISRGTDFEYSSHSPDLTPPDAYVWGMLKESVFWSEDPPANVGKLRRKIITSFQKLQQPLFIT</sequence>
<evidence type="ECO:0000313" key="3">
    <source>
        <dbReference type="Proteomes" id="UP000801492"/>
    </source>
</evidence>
<evidence type="ECO:0000259" key="1">
    <source>
        <dbReference type="Pfam" id="PF16087"/>
    </source>
</evidence>
<feature type="domain" description="DUF4817" evidence="1">
    <location>
        <begin position="2"/>
        <end position="35"/>
    </location>
</feature>
<dbReference type="Pfam" id="PF16087">
    <property type="entry name" value="DUF4817"/>
    <property type="match status" value="1"/>
</dbReference>
<dbReference type="OrthoDB" id="7996123at2759"/>
<protein>
    <recommendedName>
        <fullName evidence="1">DUF4817 domain-containing protein</fullName>
    </recommendedName>
</protein>
<dbReference type="PANTHER" id="PTHR47326">
    <property type="entry name" value="TRANSPOSABLE ELEMENT TC3 TRANSPOSASE-LIKE PROTEIN"/>
    <property type="match status" value="1"/>
</dbReference>
<accession>A0A8K0G3V7</accession>
<proteinExistence type="predicted"/>
<dbReference type="PANTHER" id="PTHR47326:SF1">
    <property type="entry name" value="HTH PSQ-TYPE DOMAIN-CONTAINING PROTEIN"/>
    <property type="match status" value="1"/>
</dbReference>
<keyword evidence="3" id="KW-1185">Reference proteome</keyword>
<gene>
    <name evidence="2" type="ORF">ILUMI_21243</name>
</gene>
<dbReference type="EMBL" id="VTPC01090047">
    <property type="protein sequence ID" value="KAF2884924.1"/>
    <property type="molecule type" value="Genomic_DNA"/>
</dbReference>
<evidence type="ECO:0000313" key="2">
    <source>
        <dbReference type="EMBL" id="KAF2884924.1"/>
    </source>
</evidence>
<dbReference type="AlphaFoldDB" id="A0A8K0G3V7"/>
<dbReference type="InterPro" id="IPR032135">
    <property type="entry name" value="DUF4817"/>
</dbReference>
<comment type="caution">
    <text evidence="2">The sequence shown here is derived from an EMBL/GenBank/DDBJ whole genome shotgun (WGS) entry which is preliminary data.</text>
</comment>
<dbReference type="Gene3D" id="3.30.420.10">
    <property type="entry name" value="Ribonuclease H-like superfamily/Ribonuclease H"/>
    <property type="match status" value="1"/>
</dbReference>
<organism evidence="2 3">
    <name type="scientific">Ignelater luminosus</name>
    <name type="common">Cucubano</name>
    <name type="synonym">Pyrophorus luminosus</name>
    <dbReference type="NCBI Taxonomy" id="2038154"/>
    <lineage>
        <taxon>Eukaryota</taxon>
        <taxon>Metazoa</taxon>
        <taxon>Ecdysozoa</taxon>
        <taxon>Arthropoda</taxon>
        <taxon>Hexapoda</taxon>
        <taxon>Insecta</taxon>
        <taxon>Pterygota</taxon>
        <taxon>Neoptera</taxon>
        <taxon>Endopterygota</taxon>
        <taxon>Coleoptera</taxon>
        <taxon>Polyphaga</taxon>
        <taxon>Elateriformia</taxon>
        <taxon>Elateroidea</taxon>
        <taxon>Elateridae</taxon>
        <taxon>Agrypninae</taxon>
        <taxon>Pyrophorini</taxon>
        <taxon>Ignelater</taxon>
    </lineage>
</organism>
<dbReference type="GO" id="GO:0003676">
    <property type="term" value="F:nucleic acid binding"/>
    <property type="evidence" value="ECO:0007669"/>
    <property type="project" value="InterPro"/>
</dbReference>
<dbReference type="InterPro" id="IPR036397">
    <property type="entry name" value="RNaseH_sf"/>
</dbReference>
<reference evidence="2" key="1">
    <citation type="submission" date="2019-08" db="EMBL/GenBank/DDBJ databases">
        <title>The genome of the North American firefly Photinus pyralis.</title>
        <authorList>
            <consortium name="Photinus pyralis genome working group"/>
            <person name="Fallon T.R."/>
            <person name="Sander Lower S.E."/>
            <person name="Weng J.-K."/>
        </authorList>
    </citation>
    <scope>NUCLEOTIDE SEQUENCE</scope>
    <source>
        <strain evidence="2">TRF0915ILg1</strain>
        <tissue evidence="2">Whole body</tissue>
    </source>
</reference>
<dbReference type="Proteomes" id="UP000801492">
    <property type="component" value="Unassembled WGS sequence"/>
</dbReference>